<sequence>MKITAMNWLVLTTLVLVTVTIFASMNLAFNWIFYLTVFGQVILIVTVYKVLKDDYTTDKTFEDFYEDHPISRNEQFFK</sequence>
<feature type="transmembrane region" description="Helical" evidence="1">
    <location>
        <begin position="31"/>
        <end position="51"/>
    </location>
</feature>
<accession>A0A964TC35</accession>
<gene>
    <name evidence="2" type="ORF">GTQ34_02445</name>
</gene>
<organism evidence="2 3">
    <name type="scientific">Flagellimonas ochracea</name>
    <dbReference type="NCBI Taxonomy" id="2696472"/>
    <lineage>
        <taxon>Bacteria</taxon>
        <taxon>Pseudomonadati</taxon>
        <taxon>Bacteroidota</taxon>
        <taxon>Flavobacteriia</taxon>
        <taxon>Flavobacteriales</taxon>
        <taxon>Flavobacteriaceae</taxon>
        <taxon>Flagellimonas</taxon>
    </lineage>
</organism>
<dbReference type="Proteomes" id="UP000667650">
    <property type="component" value="Unassembled WGS sequence"/>
</dbReference>
<evidence type="ECO:0000313" key="2">
    <source>
        <dbReference type="EMBL" id="NAY90766.1"/>
    </source>
</evidence>
<keyword evidence="1" id="KW-0472">Membrane</keyword>
<comment type="caution">
    <text evidence="2">The sequence shown here is derived from an EMBL/GenBank/DDBJ whole genome shotgun (WGS) entry which is preliminary data.</text>
</comment>
<keyword evidence="1" id="KW-0812">Transmembrane</keyword>
<dbReference type="EMBL" id="JAAABI010000001">
    <property type="protein sequence ID" value="NAY90766.1"/>
    <property type="molecule type" value="Genomic_DNA"/>
</dbReference>
<keyword evidence="1" id="KW-1133">Transmembrane helix</keyword>
<name>A0A964TC35_9FLAO</name>
<reference evidence="2" key="1">
    <citation type="submission" date="2020-01" db="EMBL/GenBank/DDBJ databases">
        <title>Muricauda ochracea sp. nov., isolated from a tidal flat of Garorim bay in Korea.</title>
        <authorList>
            <person name="Kim D."/>
            <person name="Yoo Y."/>
            <person name="Kim J.-J."/>
        </authorList>
    </citation>
    <scope>NUCLEOTIDE SEQUENCE</scope>
    <source>
        <strain evidence="2">JGD-17</strain>
    </source>
</reference>
<feature type="transmembrane region" description="Helical" evidence="1">
    <location>
        <begin position="7"/>
        <end position="25"/>
    </location>
</feature>
<protein>
    <submittedName>
        <fullName evidence="2">Uncharacterized protein</fullName>
    </submittedName>
</protein>
<keyword evidence="3" id="KW-1185">Reference proteome</keyword>
<dbReference type="RefSeq" id="WP_166522169.1">
    <property type="nucleotide sequence ID" value="NZ_JAAABI010000001.1"/>
</dbReference>
<evidence type="ECO:0000313" key="3">
    <source>
        <dbReference type="Proteomes" id="UP000667650"/>
    </source>
</evidence>
<evidence type="ECO:0000256" key="1">
    <source>
        <dbReference type="SAM" id="Phobius"/>
    </source>
</evidence>
<proteinExistence type="predicted"/>
<dbReference type="AlphaFoldDB" id="A0A964TC35"/>